<dbReference type="InterPro" id="IPR011051">
    <property type="entry name" value="RmlC_Cupin_sf"/>
</dbReference>
<feature type="site" description="Participates in a stacking interaction with the thymidine ring of dTDP-4-oxo-6-deoxyglucose" evidence="1">
    <location>
        <position position="135"/>
    </location>
</feature>
<accession>A0A519B9M8</accession>
<proteinExistence type="predicted"/>
<dbReference type="AlphaFoldDB" id="A0A519B9M8"/>
<dbReference type="PANTHER" id="PTHR21047">
    <property type="entry name" value="DTDP-6-DEOXY-D-GLUCOSE-3,5 EPIMERASE"/>
    <property type="match status" value="1"/>
</dbReference>
<protein>
    <submittedName>
        <fullName evidence="2">dTDP-4-dehydrorhamnose 3,5-epimerase</fullName>
    </submittedName>
</protein>
<dbReference type="InterPro" id="IPR014710">
    <property type="entry name" value="RmlC-like_jellyroll"/>
</dbReference>
<dbReference type="Gene3D" id="2.60.120.10">
    <property type="entry name" value="Jelly Rolls"/>
    <property type="match status" value="1"/>
</dbReference>
<dbReference type="InterPro" id="IPR000888">
    <property type="entry name" value="RmlC-like"/>
</dbReference>
<gene>
    <name evidence="2" type="ORF">EVJ47_08310</name>
</gene>
<dbReference type="EMBL" id="SGBD01000005">
    <property type="protein sequence ID" value="RZD13924.1"/>
    <property type="molecule type" value="Genomic_DNA"/>
</dbReference>
<sequence length="160" mass="18165">MNASFKLSEIKDVVIKDIKKHIDDRGWLAELYREDEIDGSIFPQMAYVSLTMPNVKRGPHEHVYQTDYFCFLGPSDFKIILWDNRKSSSTYLNKMVLFLGENRPAALIVPPGVVHAYKNAGGKNGLVINAANKLYAGKMKKEQVDEIRHENDAGTVFVFD</sequence>
<dbReference type="Pfam" id="PF00908">
    <property type="entry name" value="dTDP_sugar_isom"/>
    <property type="match status" value="1"/>
</dbReference>
<dbReference type="GO" id="GO:0008830">
    <property type="term" value="F:dTDP-4-dehydrorhamnose 3,5-epimerase activity"/>
    <property type="evidence" value="ECO:0007669"/>
    <property type="project" value="InterPro"/>
</dbReference>
<dbReference type="GO" id="GO:0005829">
    <property type="term" value="C:cytosol"/>
    <property type="evidence" value="ECO:0007669"/>
    <property type="project" value="TreeGrafter"/>
</dbReference>
<dbReference type="GO" id="GO:0019305">
    <property type="term" value="P:dTDP-rhamnose biosynthetic process"/>
    <property type="evidence" value="ECO:0007669"/>
    <property type="project" value="TreeGrafter"/>
</dbReference>
<name>A0A519B9M8_9DELT</name>
<evidence type="ECO:0000313" key="2">
    <source>
        <dbReference type="EMBL" id="RZD13924.1"/>
    </source>
</evidence>
<evidence type="ECO:0000313" key="3">
    <source>
        <dbReference type="Proteomes" id="UP000320813"/>
    </source>
</evidence>
<dbReference type="PANTHER" id="PTHR21047:SF2">
    <property type="entry name" value="THYMIDINE DIPHOSPHO-4-KETO-RHAMNOSE 3,5-EPIMERASE"/>
    <property type="match status" value="1"/>
</dbReference>
<dbReference type="GO" id="GO:0000271">
    <property type="term" value="P:polysaccharide biosynthetic process"/>
    <property type="evidence" value="ECO:0007669"/>
    <property type="project" value="TreeGrafter"/>
</dbReference>
<reference evidence="2 3" key="1">
    <citation type="submission" date="2019-01" db="EMBL/GenBank/DDBJ databases">
        <title>Insights into ecological role of a new deltaproteobacterial order Candidatus Sinidesulfobacterales (Sva0485) by metagenomics and metatranscriptomics.</title>
        <authorList>
            <person name="Tan S."/>
            <person name="Liu J."/>
            <person name="Fang Y."/>
            <person name="Hedlund B.P."/>
            <person name="Lian Z.H."/>
            <person name="Huang L.Y."/>
            <person name="Li J.T."/>
            <person name="Huang L.N."/>
            <person name="Li W.J."/>
            <person name="Jiang H.C."/>
            <person name="Dong H.L."/>
            <person name="Shu W.S."/>
        </authorList>
    </citation>
    <scope>NUCLEOTIDE SEQUENCE [LARGE SCALE GENOMIC DNA]</scope>
    <source>
        <strain evidence="2">AP3</strain>
    </source>
</reference>
<evidence type="ECO:0000256" key="1">
    <source>
        <dbReference type="PIRSR" id="PIRSR600888-3"/>
    </source>
</evidence>
<organism evidence="2 3">
    <name type="scientific">Candidatus Acidulodesulfobacterium ferriphilum</name>
    <dbReference type="NCBI Taxonomy" id="2597223"/>
    <lineage>
        <taxon>Bacteria</taxon>
        <taxon>Deltaproteobacteria</taxon>
        <taxon>Candidatus Acidulodesulfobacterales</taxon>
        <taxon>Candidatus Acidulodesulfobacterium</taxon>
    </lineage>
</organism>
<dbReference type="SUPFAM" id="SSF51182">
    <property type="entry name" value="RmlC-like cupins"/>
    <property type="match status" value="1"/>
</dbReference>
<comment type="caution">
    <text evidence="2">The sequence shown here is derived from an EMBL/GenBank/DDBJ whole genome shotgun (WGS) entry which is preliminary data.</text>
</comment>
<dbReference type="Proteomes" id="UP000320813">
    <property type="component" value="Unassembled WGS sequence"/>
</dbReference>